<feature type="domain" description="ABC transmembrane type-1" evidence="10">
    <location>
        <begin position="46"/>
        <end position="335"/>
    </location>
</feature>
<proteinExistence type="inferred from homology"/>
<evidence type="ECO:0000256" key="2">
    <source>
        <dbReference type="ARBA" id="ARBA00005417"/>
    </source>
</evidence>
<evidence type="ECO:0000259" key="10">
    <source>
        <dbReference type="PROSITE" id="PS50929"/>
    </source>
</evidence>
<gene>
    <name evidence="11" type="ORF">ACFSOZ_13550</name>
</gene>
<reference evidence="12" key="1">
    <citation type="journal article" date="2019" name="Int. J. Syst. Evol. Microbiol.">
        <title>The Global Catalogue of Microorganisms (GCM) 10K type strain sequencing project: providing services to taxonomists for standard genome sequencing and annotation.</title>
        <authorList>
            <consortium name="The Broad Institute Genomics Platform"/>
            <consortium name="The Broad Institute Genome Sequencing Center for Infectious Disease"/>
            <person name="Wu L."/>
            <person name="Ma J."/>
        </authorList>
    </citation>
    <scope>NUCLEOTIDE SEQUENCE [LARGE SCALE GENOMIC DNA]</scope>
    <source>
        <strain evidence="12">CGMCC 1.16225</strain>
    </source>
</reference>
<dbReference type="Pfam" id="PF00664">
    <property type="entry name" value="ABC_membrane"/>
    <property type="match status" value="1"/>
</dbReference>
<evidence type="ECO:0000256" key="1">
    <source>
        <dbReference type="ARBA" id="ARBA00004651"/>
    </source>
</evidence>
<evidence type="ECO:0000313" key="11">
    <source>
        <dbReference type="EMBL" id="MFD1983691.1"/>
    </source>
</evidence>
<dbReference type="CDD" id="cd18542">
    <property type="entry name" value="ABC_6TM_YknU_like"/>
    <property type="match status" value="1"/>
</dbReference>
<keyword evidence="12" id="KW-1185">Reference proteome</keyword>
<feature type="transmembrane region" description="Helical" evidence="8">
    <location>
        <begin position="43"/>
        <end position="62"/>
    </location>
</feature>
<keyword evidence="6 8" id="KW-1133">Transmembrane helix</keyword>
<comment type="subcellular location">
    <subcellularLocation>
        <location evidence="1">Cell membrane</location>
        <topology evidence="1">Multi-pass membrane protein</topology>
    </subcellularLocation>
</comment>
<dbReference type="GO" id="GO:0005524">
    <property type="term" value="F:ATP binding"/>
    <property type="evidence" value="ECO:0007669"/>
    <property type="project" value="UniProtKB-KW"/>
</dbReference>
<comment type="similarity">
    <text evidence="2">Belongs to the ABC transporter superfamily.</text>
</comment>
<keyword evidence="3 8" id="KW-0812">Transmembrane</keyword>
<keyword evidence="7 8" id="KW-0472">Membrane</keyword>
<dbReference type="SMART" id="SM00382">
    <property type="entry name" value="AAA"/>
    <property type="match status" value="1"/>
</dbReference>
<keyword evidence="5 11" id="KW-0067">ATP-binding</keyword>
<dbReference type="Proteomes" id="UP001597405">
    <property type="component" value="Unassembled WGS sequence"/>
</dbReference>
<dbReference type="Pfam" id="PF00005">
    <property type="entry name" value="ABC_tran"/>
    <property type="match status" value="1"/>
</dbReference>
<feature type="transmembrane region" description="Helical" evidence="8">
    <location>
        <begin position="300"/>
        <end position="319"/>
    </location>
</feature>
<dbReference type="InterPro" id="IPR039421">
    <property type="entry name" value="Type_1_exporter"/>
</dbReference>
<keyword evidence="4" id="KW-0547">Nucleotide-binding</keyword>
<evidence type="ECO:0000256" key="6">
    <source>
        <dbReference type="ARBA" id="ARBA00022989"/>
    </source>
</evidence>
<feature type="transmembrane region" description="Helical" evidence="8">
    <location>
        <begin position="274"/>
        <end position="294"/>
    </location>
</feature>
<dbReference type="PROSITE" id="PS50929">
    <property type="entry name" value="ABC_TM1F"/>
    <property type="match status" value="1"/>
</dbReference>
<dbReference type="InterPro" id="IPR011527">
    <property type="entry name" value="ABC1_TM_dom"/>
</dbReference>
<dbReference type="EMBL" id="JBHUGZ010000008">
    <property type="protein sequence ID" value="MFD1983691.1"/>
    <property type="molecule type" value="Genomic_DNA"/>
</dbReference>
<evidence type="ECO:0000256" key="8">
    <source>
        <dbReference type="SAM" id="Phobius"/>
    </source>
</evidence>
<evidence type="ECO:0000259" key="9">
    <source>
        <dbReference type="PROSITE" id="PS50893"/>
    </source>
</evidence>
<dbReference type="PANTHER" id="PTHR43394:SF1">
    <property type="entry name" value="ATP-BINDING CASSETTE SUB-FAMILY B MEMBER 10, MITOCHONDRIAL"/>
    <property type="match status" value="1"/>
</dbReference>
<dbReference type="InterPro" id="IPR017871">
    <property type="entry name" value="ABC_transporter-like_CS"/>
</dbReference>
<dbReference type="InterPro" id="IPR003439">
    <property type="entry name" value="ABC_transporter-like_ATP-bd"/>
</dbReference>
<accession>A0ABW4U9Q3</accession>
<dbReference type="Gene3D" id="1.20.1560.10">
    <property type="entry name" value="ABC transporter type 1, transmembrane domain"/>
    <property type="match status" value="1"/>
</dbReference>
<dbReference type="Gene3D" id="3.40.50.300">
    <property type="entry name" value="P-loop containing nucleotide triphosphate hydrolases"/>
    <property type="match status" value="1"/>
</dbReference>
<dbReference type="InterPro" id="IPR003593">
    <property type="entry name" value="AAA+_ATPase"/>
</dbReference>
<dbReference type="InterPro" id="IPR027417">
    <property type="entry name" value="P-loop_NTPase"/>
</dbReference>
<dbReference type="SUPFAM" id="SSF52540">
    <property type="entry name" value="P-loop containing nucleoside triphosphate hydrolases"/>
    <property type="match status" value="1"/>
</dbReference>
<evidence type="ECO:0000256" key="4">
    <source>
        <dbReference type="ARBA" id="ARBA00022741"/>
    </source>
</evidence>
<evidence type="ECO:0000313" key="12">
    <source>
        <dbReference type="Proteomes" id="UP001597405"/>
    </source>
</evidence>
<dbReference type="InterPro" id="IPR036640">
    <property type="entry name" value="ABC1_TM_sf"/>
</dbReference>
<feature type="transmembrane region" description="Helical" evidence="8">
    <location>
        <begin position="167"/>
        <end position="186"/>
    </location>
</feature>
<name>A0ABW4U9Q3_9HYPH</name>
<feature type="transmembrane region" description="Helical" evidence="8">
    <location>
        <begin position="88"/>
        <end position="106"/>
    </location>
</feature>
<sequence>MHTQATSGAEKRGKSFAHVAEASWGKGLSTLLRIVRMTLRHPWQVAITLVSTFIAATLQLFIPRLLGRAIDQAQGVMAAGAGAAAEHALWNTALTLLVVSILRGLFTMAQNYFGEAVGHRTGYELRLAFYEKIQRLSFSFHDRVHTGDLITLGLLDLDGVRMFFSTGILRVVLLGVLIGVGAYLLISTDLVLGLLSLSFVPFVAWRSSVTQLALRSTWLTLQQRLSVLSRVMDENLGGIRVVRAFAAQRHELEKFDRAKQDALDLANQRVDIRVGNTSAMNFSFLAAMGLVLWFGGQKVIAGQISVGTLAQFLTFMTILQMPVRQLGLMVNSFARASTCGTRLFELLDAELDIEDAPGARDLVVTDGVLRFDNVGFRYAGAGGRPTLSGISFEARSGETIGIVGPPGSGKSTIAHLIPRFYDVTSGTITIDGQDISKVTLQSLRKAVGVVQQDAFLFTTSIENNIAYGNPWARETRIGQAAEFAQLHNYIIGLPAGYTTVVGERGASLSGGQRQRLTIARSLMLRPSVLVFDDSTAAIDAGTEQRIRAAMKRFAKDRVTLIISHRLSSLMHADQILFVENGLIVERGTHEELLALGGRYRALYDLQLRPDDERPVAAAIPGKVETGFPSGIASKPKR</sequence>
<dbReference type="PROSITE" id="PS50893">
    <property type="entry name" value="ABC_TRANSPORTER_2"/>
    <property type="match status" value="1"/>
</dbReference>
<evidence type="ECO:0000256" key="5">
    <source>
        <dbReference type="ARBA" id="ARBA00022840"/>
    </source>
</evidence>
<protein>
    <submittedName>
        <fullName evidence="11">ABC transporter ATP-binding protein</fullName>
    </submittedName>
</protein>
<organism evidence="11 12">
    <name type="scientific">Mesorhizobium newzealandense</name>
    <dbReference type="NCBI Taxonomy" id="1300302"/>
    <lineage>
        <taxon>Bacteria</taxon>
        <taxon>Pseudomonadati</taxon>
        <taxon>Pseudomonadota</taxon>
        <taxon>Alphaproteobacteria</taxon>
        <taxon>Hyphomicrobiales</taxon>
        <taxon>Phyllobacteriaceae</taxon>
        <taxon>Mesorhizobium</taxon>
    </lineage>
</organism>
<dbReference type="PANTHER" id="PTHR43394">
    <property type="entry name" value="ATP-DEPENDENT PERMEASE MDL1, MITOCHONDRIAL"/>
    <property type="match status" value="1"/>
</dbReference>
<evidence type="ECO:0000256" key="7">
    <source>
        <dbReference type="ARBA" id="ARBA00023136"/>
    </source>
</evidence>
<dbReference type="SUPFAM" id="SSF90123">
    <property type="entry name" value="ABC transporter transmembrane region"/>
    <property type="match status" value="1"/>
</dbReference>
<evidence type="ECO:0000256" key="3">
    <source>
        <dbReference type="ARBA" id="ARBA00022692"/>
    </source>
</evidence>
<dbReference type="PROSITE" id="PS00211">
    <property type="entry name" value="ABC_TRANSPORTER_1"/>
    <property type="match status" value="1"/>
</dbReference>
<dbReference type="RefSeq" id="WP_379098486.1">
    <property type="nucleotide sequence ID" value="NZ_JBHUGZ010000008.1"/>
</dbReference>
<comment type="caution">
    <text evidence="11">The sequence shown here is derived from an EMBL/GenBank/DDBJ whole genome shotgun (WGS) entry which is preliminary data.</text>
</comment>
<feature type="domain" description="ABC transporter" evidence="9">
    <location>
        <begin position="369"/>
        <end position="605"/>
    </location>
</feature>